<protein>
    <submittedName>
        <fullName evidence="1">Uncharacterized protein</fullName>
    </submittedName>
</protein>
<keyword evidence="2" id="KW-1185">Reference proteome</keyword>
<name>A0ABD3WYQ3_SINWO</name>
<proteinExistence type="predicted"/>
<organism evidence="1 2">
    <name type="scientific">Sinanodonta woodiana</name>
    <name type="common">Chinese pond mussel</name>
    <name type="synonym">Anodonta woodiana</name>
    <dbReference type="NCBI Taxonomy" id="1069815"/>
    <lineage>
        <taxon>Eukaryota</taxon>
        <taxon>Metazoa</taxon>
        <taxon>Spiralia</taxon>
        <taxon>Lophotrochozoa</taxon>
        <taxon>Mollusca</taxon>
        <taxon>Bivalvia</taxon>
        <taxon>Autobranchia</taxon>
        <taxon>Heteroconchia</taxon>
        <taxon>Palaeoheterodonta</taxon>
        <taxon>Unionida</taxon>
        <taxon>Unionoidea</taxon>
        <taxon>Unionidae</taxon>
        <taxon>Unioninae</taxon>
        <taxon>Sinanodonta</taxon>
    </lineage>
</organism>
<dbReference type="AlphaFoldDB" id="A0ABD3WYQ3"/>
<dbReference type="EMBL" id="JBJQND010000004">
    <property type="protein sequence ID" value="KAL3878501.1"/>
    <property type="molecule type" value="Genomic_DNA"/>
</dbReference>
<dbReference type="Proteomes" id="UP001634394">
    <property type="component" value="Unassembled WGS sequence"/>
</dbReference>
<evidence type="ECO:0000313" key="1">
    <source>
        <dbReference type="EMBL" id="KAL3878501.1"/>
    </source>
</evidence>
<gene>
    <name evidence="1" type="ORF">ACJMK2_030845</name>
</gene>
<accession>A0ABD3WYQ3</accession>
<evidence type="ECO:0000313" key="2">
    <source>
        <dbReference type="Proteomes" id="UP001634394"/>
    </source>
</evidence>
<comment type="caution">
    <text evidence="1">The sequence shown here is derived from an EMBL/GenBank/DDBJ whole genome shotgun (WGS) entry which is preliminary data.</text>
</comment>
<reference evidence="1 2" key="1">
    <citation type="submission" date="2024-11" db="EMBL/GenBank/DDBJ databases">
        <title>Chromosome-level genome assembly of the freshwater bivalve Anodonta woodiana.</title>
        <authorList>
            <person name="Chen X."/>
        </authorList>
    </citation>
    <scope>NUCLEOTIDE SEQUENCE [LARGE SCALE GENOMIC DNA]</scope>
    <source>
        <strain evidence="1">MN2024</strain>
        <tissue evidence="1">Gills</tissue>
    </source>
</reference>
<sequence>MSIRFIHTPSFSEYPYRYRWKRSLTDIEMRRRHPDLSEVRLKTVPKLPKIDTTPSVGFEIQNFKIFGELRRTKTQVNNPLPTQETIDNENMFLTFDFVRRQQPHLVVYNRFYMAHIPSKTLTSTYPTSR</sequence>